<dbReference type="EMBL" id="JAULSU010000001">
    <property type="protein sequence ID" value="KAK0631618.1"/>
    <property type="molecule type" value="Genomic_DNA"/>
</dbReference>
<evidence type="ECO:0000313" key="1">
    <source>
        <dbReference type="EMBL" id="KAK0631618.1"/>
    </source>
</evidence>
<proteinExistence type="predicted"/>
<keyword evidence="2" id="KW-1185">Reference proteome</keyword>
<comment type="caution">
    <text evidence="1">The sequence shown here is derived from an EMBL/GenBank/DDBJ whole genome shotgun (WGS) entry which is preliminary data.</text>
</comment>
<sequence>MRNDLQSNSRPGAPDAAGEVYLPTREATCSYMMIYARYGRHERFRGRKGDSQHGQGPTAVENGSDWSLKLLADTLSQARSSVHTARTVLRWLFVASGIDIGQQTMSFLWIKVLRSRSIRAEQCLLPAGHPLMWGSFAAALVRSPVSSYPTNCVGRGPFPQVSWPPGGECTIKGMAAVLDGGSLLLSRFNVPRTPPRISAQKSTINFTYSVIDVMARQLDKRSPETSTTSDPDSELEDLEVWIHKVLDPDDNNSLDGERRVPVRFPEDVLSKLETHAQRNGRFVEALKRIRQHLVGLDDRGRLCWELLVERGIKINGEDILRREWYGMGDGTLKLSHYRPDEHRFVVLEYWYWTFSPQSNVLPLQSADEIECEPSTRLVECQDIGLRREKSDSQNIGTIMNRKQGSQSHH</sequence>
<dbReference type="AlphaFoldDB" id="A0AA39XCW1"/>
<protein>
    <submittedName>
        <fullName evidence="1">Uncharacterized protein</fullName>
    </submittedName>
</protein>
<dbReference type="Proteomes" id="UP001175000">
    <property type="component" value="Unassembled WGS sequence"/>
</dbReference>
<organism evidence="1 2">
    <name type="scientific">Immersiella caudata</name>
    <dbReference type="NCBI Taxonomy" id="314043"/>
    <lineage>
        <taxon>Eukaryota</taxon>
        <taxon>Fungi</taxon>
        <taxon>Dikarya</taxon>
        <taxon>Ascomycota</taxon>
        <taxon>Pezizomycotina</taxon>
        <taxon>Sordariomycetes</taxon>
        <taxon>Sordariomycetidae</taxon>
        <taxon>Sordariales</taxon>
        <taxon>Lasiosphaeriaceae</taxon>
        <taxon>Immersiella</taxon>
    </lineage>
</organism>
<reference evidence="1" key="1">
    <citation type="submission" date="2023-06" db="EMBL/GenBank/DDBJ databases">
        <title>Genome-scale phylogeny and comparative genomics of the fungal order Sordariales.</title>
        <authorList>
            <consortium name="Lawrence Berkeley National Laboratory"/>
            <person name="Hensen N."/>
            <person name="Bonometti L."/>
            <person name="Westerberg I."/>
            <person name="Brannstrom I.O."/>
            <person name="Guillou S."/>
            <person name="Cros-Aarteil S."/>
            <person name="Calhoun S."/>
            <person name="Haridas S."/>
            <person name="Kuo A."/>
            <person name="Mondo S."/>
            <person name="Pangilinan J."/>
            <person name="Riley R."/>
            <person name="Labutti K."/>
            <person name="Andreopoulos B."/>
            <person name="Lipzen A."/>
            <person name="Chen C."/>
            <person name="Yanf M."/>
            <person name="Daum C."/>
            <person name="Ng V."/>
            <person name="Clum A."/>
            <person name="Steindorff A."/>
            <person name="Ohm R."/>
            <person name="Martin F."/>
            <person name="Silar P."/>
            <person name="Natvig D."/>
            <person name="Lalanne C."/>
            <person name="Gautier V."/>
            <person name="Ament-Velasquez S.L."/>
            <person name="Kruys A."/>
            <person name="Hutchinson M.I."/>
            <person name="Powell A.J."/>
            <person name="Barry K."/>
            <person name="Miller A.N."/>
            <person name="Grigoriev I.V."/>
            <person name="Debuchy R."/>
            <person name="Gladieux P."/>
            <person name="Thoren M.H."/>
            <person name="Johannesson H."/>
        </authorList>
    </citation>
    <scope>NUCLEOTIDE SEQUENCE</scope>
    <source>
        <strain evidence="1">CBS 606.72</strain>
    </source>
</reference>
<accession>A0AA39XCW1</accession>
<evidence type="ECO:0000313" key="2">
    <source>
        <dbReference type="Proteomes" id="UP001175000"/>
    </source>
</evidence>
<name>A0AA39XCW1_9PEZI</name>
<gene>
    <name evidence="1" type="ORF">B0T14DRAFT_559390</name>
</gene>